<reference evidence="3 4" key="1">
    <citation type="submission" date="2022-12" db="EMBL/GenBank/DDBJ databases">
        <title>Chromosome-level genome assembly of true bugs.</title>
        <authorList>
            <person name="Ma L."/>
            <person name="Li H."/>
        </authorList>
    </citation>
    <scope>NUCLEOTIDE SEQUENCE [LARGE SCALE GENOMIC DNA]</scope>
    <source>
        <strain evidence="3">Lab_2022b</strain>
    </source>
</reference>
<name>A0AAW1CKY2_9HEMI</name>
<evidence type="ECO:0000256" key="1">
    <source>
        <dbReference type="SAM" id="MobiDB-lite"/>
    </source>
</evidence>
<evidence type="ECO:0000313" key="4">
    <source>
        <dbReference type="Proteomes" id="UP001461498"/>
    </source>
</evidence>
<gene>
    <name evidence="3" type="ORF">O3M35_002309</name>
</gene>
<feature type="signal peptide" evidence="2">
    <location>
        <begin position="1"/>
        <end position="20"/>
    </location>
</feature>
<organism evidence="3 4">
    <name type="scientific">Rhynocoris fuscipes</name>
    <dbReference type="NCBI Taxonomy" id="488301"/>
    <lineage>
        <taxon>Eukaryota</taxon>
        <taxon>Metazoa</taxon>
        <taxon>Ecdysozoa</taxon>
        <taxon>Arthropoda</taxon>
        <taxon>Hexapoda</taxon>
        <taxon>Insecta</taxon>
        <taxon>Pterygota</taxon>
        <taxon>Neoptera</taxon>
        <taxon>Paraneoptera</taxon>
        <taxon>Hemiptera</taxon>
        <taxon>Heteroptera</taxon>
        <taxon>Panheteroptera</taxon>
        <taxon>Cimicomorpha</taxon>
        <taxon>Reduviidae</taxon>
        <taxon>Harpactorinae</taxon>
        <taxon>Harpactorini</taxon>
        <taxon>Rhynocoris</taxon>
    </lineage>
</organism>
<accession>A0AAW1CKY2</accession>
<proteinExistence type="predicted"/>
<keyword evidence="4" id="KW-1185">Reference proteome</keyword>
<feature type="compositionally biased region" description="Polar residues" evidence="1">
    <location>
        <begin position="98"/>
        <end position="137"/>
    </location>
</feature>
<feature type="region of interest" description="Disordered" evidence="1">
    <location>
        <begin position="23"/>
        <end position="150"/>
    </location>
</feature>
<feature type="chain" id="PRO_5043777269" evidence="2">
    <location>
        <begin position="21"/>
        <end position="150"/>
    </location>
</feature>
<dbReference type="EMBL" id="JAPXFL010000011">
    <property type="protein sequence ID" value="KAK9499234.1"/>
    <property type="molecule type" value="Genomic_DNA"/>
</dbReference>
<comment type="caution">
    <text evidence="3">The sequence shown here is derived from an EMBL/GenBank/DDBJ whole genome shotgun (WGS) entry which is preliminary data.</text>
</comment>
<sequence length="150" mass="16216">MKRILVLALIICAVFVLSNGAPVCNQSDNGSSNSKDAVNKSNSDEESSTHHEAVTKQDETTVASAMKGSTKQKRDLLGNTAQPSYPYQQQQQQQQPQDSLQHNLSGVTHKTPEQSSTSSKDVTTSHSVPSQTTSTTEHIGFLGPIQTFFP</sequence>
<dbReference type="AlphaFoldDB" id="A0AAW1CKY2"/>
<feature type="compositionally biased region" description="Low complexity" evidence="1">
    <location>
        <begin position="82"/>
        <end position="97"/>
    </location>
</feature>
<dbReference type="Proteomes" id="UP001461498">
    <property type="component" value="Unassembled WGS sequence"/>
</dbReference>
<feature type="compositionally biased region" description="Polar residues" evidence="1">
    <location>
        <begin position="60"/>
        <end position="69"/>
    </location>
</feature>
<evidence type="ECO:0000313" key="3">
    <source>
        <dbReference type="EMBL" id="KAK9499234.1"/>
    </source>
</evidence>
<feature type="compositionally biased region" description="Basic and acidic residues" evidence="1">
    <location>
        <begin position="47"/>
        <end position="59"/>
    </location>
</feature>
<evidence type="ECO:0000256" key="2">
    <source>
        <dbReference type="SAM" id="SignalP"/>
    </source>
</evidence>
<feature type="compositionally biased region" description="Polar residues" evidence="1">
    <location>
        <begin position="24"/>
        <end position="41"/>
    </location>
</feature>
<protein>
    <submittedName>
        <fullName evidence="3">Uncharacterized protein</fullName>
    </submittedName>
</protein>
<keyword evidence="2" id="KW-0732">Signal</keyword>